<evidence type="ECO:0000313" key="1">
    <source>
        <dbReference type="EMBL" id="JAT08038.1"/>
    </source>
</evidence>
<organism evidence="1">
    <name type="scientific">Graphocephala atropunctata</name>
    <dbReference type="NCBI Taxonomy" id="36148"/>
    <lineage>
        <taxon>Eukaryota</taxon>
        <taxon>Metazoa</taxon>
        <taxon>Ecdysozoa</taxon>
        <taxon>Arthropoda</taxon>
        <taxon>Hexapoda</taxon>
        <taxon>Insecta</taxon>
        <taxon>Pterygota</taxon>
        <taxon>Neoptera</taxon>
        <taxon>Paraneoptera</taxon>
        <taxon>Hemiptera</taxon>
        <taxon>Auchenorrhyncha</taxon>
        <taxon>Membracoidea</taxon>
        <taxon>Cicadellidae</taxon>
        <taxon>Cicadellinae</taxon>
        <taxon>Cicadellini</taxon>
        <taxon>Graphocephala</taxon>
    </lineage>
</organism>
<dbReference type="SUPFAM" id="SSF49854">
    <property type="entry name" value="Spermadhesin, CUB domain"/>
    <property type="match status" value="1"/>
</dbReference>
<evidence type="ECO:0008006" key="2">
    <source>
        <dbReference type="Google" id="ProtNLM"/>
    </source>
</evidence>
<name>A0A1B6K9A8_9HEMI</name>
<accession>A0A1B6K9A8</accession>
<protein>
    <recommendedName>
        <fullName evidence="2">CUB domain-containing protein</fullName>
    </recommendedName>
</protein>
<dbReference type="InterPro" id="IPR035914">
    <property type="entry name" value="Sperma_CUB_dom_sf"/>
</dbReference>
<gene>
    <name evidence="1" type="ORF">g.54340</name>
</gene>
<dbReference type="AlphaFoldDB" id="A0A1B6K9A8"/>
<proteinExistence type="predicted"/>
<feature type="non-terminal residue" evidence="1">
    <location>
        <position position="1"/>
    </location>
</feature>
<feature type="non-terminal residue" evidence="1">
    <location>
        <position position="195"/>
    </location>
</feature>
<dbReference type="EMBL" id="GEBQ01031939">
    <property type="protein sequence ID" value="JAT08038.1"/>
    <property type="molecule type" value="Transcribed_RNA"/>
</dbReference>
<sequence>PDTLCSSDYYGLSSSPRGHVTSPGQEHIFWNIDGPLECSNRFIPAVNQSISLQITLIRLSPDPHCHTECGDSSCRCVVNAKPLPQIDHLKVVTESGLLVACLCGDFQQEWLPVGLRSWSPVRLIYYVSRYSWETKGFQYTADYKFIADSYCGHHTTTQHTGFIESGNLTETGQLNHFFHQTCTWLLDSHVERQLT</sequence>
<reference evidence="1" key="1">
    <citation type="submission" date="2015-11" db="EMBL/GenBank/DDBJ databases">
        <title>De novo transcriptome assembly of four potential Pierce s Disease insect vectors from Arizona vineyards.</title>
        <authorList>
            <person name="Tassone E.E."/>
        </authorList>
    </citation>
    <scope>NUCLEOTIDE SEQUENCE</scope>
</reference>